<accession>A0A3E2H3A4</accession>
<dbReference type="PANTHER" id="PTHR42650">
    <property type="entry name" value="TAIL-ANCHORED PROTEIN INSERTION RECEPTOR WRB"/>
    <property type="match status" value="1"/>
</dbReference>
<reference evidence="11 12" key="1">
    <citation type="submission" date="2018-05" db="EMBL/GenBank/DDBJ databases">
        <title>Draft genome sequence of Scytalidium lignicola DSM 105466, a ubiquitous saprotrophic fungus.</title>
        <authorList>
            <person name="Buettner E."/>
            <person name="Gebauer A.M."/>
            <person name="Hofrichter M."/>
            <person name="Liers C."/>
            <person name="Kellner H."/>
        </authorList>
    </citation>
    <scope>NUCLEOTIDE SEQUENCE [LARGE SCALE GENOMIC DNA]</scope>
    <source>
        <strain evidence="11 12">DSM 105466</strain>
    </source>
</reference>
<dbReference type="FunFam" id="1.10.287.660:FF:000006">
    <property type="entry name" value="Protein GET1"/>
    <property type="match status" value="1"/>
</dbReference>
<dbReference type="Pfam" id="PF04420">
    <property type="entry name" value="CHD5"/>
    <property type="match status" value="1"/>
</dbReference>
<feature type="region of interest" description="Disordered" evidence="9">
    <location>
        <begin position="189"/>
        <end position="219"/>
    </location>
</feature>
<evidence type="ECO:0000256" key="4">
    <source>
        <dbReference type="ARBA" id="ARBA00022692"/>
    </source>
</evidence>
<evidence type="ECO:0000256" key="7">
    <source>
        <dbReference type="ARBA" id="ARBA00023054"/>
    </source>
</evidence>
<keyword evidence="3" id="KW-0813">Transport</keyword>
<dbReference type="Proteomes" id="UP000258309">
    <property type="component" value="Unassembled WGS sequence"/>
</dbReference>
<dbReference type="EMBL" id="NCSJ02000189">
    <property type="protein sequence ID" value="RFU27801.1"/>
    <property type="molecule type" value="Genomic_DNA"/>
</dbReference>
<evidence type="ECO:0000313" key="11">
    <source>
        <dbReference type="EMBL" id="RFU27801.1"/>
    </source>
</evidence>
<evidence type="ECO:0000256" key="6">
    <source>
        <dbReference type="ARBA" id="ARBA00022989"/>
    </source>
</evidence>
<evidence type="ECO:0000256" key="5">
    <source>
        <dbReference type="ARBA" id="ARBA00022824"/>
    </source>
</evidence>
<keyword evidence="12" id="KW-1185">Reference proteome</keyword>
<dbReference type="GO" id="GO:0005789">
    <property type="term" value="C:endoplasmic reticulum membrane"/>
    <property type="evidence" value="ECO:0007669"/>
    <property type="project" value="UniProtKB-SubCell"/>
</dbReference>
<dbReference type="HAMAP" id="MF_03113">
    <property type="entry name" value="Get1"/>
    <property type="match status" value="1"/>
</dbReference>
<dbReference type="GO" id="GO:0043529">
    <property type="term" value="C:GET complex"/>
    <property type="evidence" value="ECO:0007669"/>
    <property type="project" value="InterPro"/>
</dbReference>
<dbReference type="InterPro" id="IPR027538">
    <property type="entry name" value="Get1_fungi"/>
</dbReference>
<dbReference type="OMA" id="AEWIISF"/>
<dbReference type="GO" id="GO:0071816">
    <property type="term" value="P:tail-anchored membrane protein insertion into ER membrane"/>
    <property type="evidence" value="ECO:0007669"/>
    <property type="project" value="InterPro"/>
</dbReference>
<evidence type="ECO:0000256" key="9">
    <source>
        <dbReference type="SAM" id="MobiDB-lite"/>
    </source>
</evidence>
<evidence type="ECO:0000313" key="12">
    <source>
        <dbReference type="Proteomes" id="UP000258309"/>
    </source>
</evidence>
<keyword evidence="5" id="KW-0256">Endoplasmic reticulum</keyword>
<keyword evidence="10" id="KW-0732">Signal</keyword>
<sequence length="219" mass="24324">MPSLLVTVFILQLVIHVVNTVGAATVNNLLYNIYALIVLSSSKEAAGQRQLKSTFLKIRQELNATSSQDEFAKWAKLRRQHDKLLEQLEKTKASTDESKAKFDSTVTTIRWIGMNGLRLFLNFWYQKQPMFWIPQGWVPYYAEWLLSFPRAPLGSISIQAWSLACGAVILLSSDTIVAVLGLIMASKSTQENNGKPMGVSSEKAGQGQQSGTSGNKKEL</sequence>
<evidence type="ECO:0000256" key="2">
    <source>
        <dbReference type="ARBA" id="ARBA00010799"/>
    </source>
</evidence>
<evidence type="ECO:0000256" key="8">
    <source>
        <dbReference type="ARBA" id="ARBA00023136"/>
    </source>
</evidence>
<name>A0A3E2H3A4_SCYLI</name>
<feature type="compositionally biased region" description="Polar residues" evidence="9">
    <location>
        <begin position="206"/>
        <end position="219"/>
    </location>
</feature>
<comment type="similarity">
    <text evidence="2">Belongs to the WRB/GET1 family.</text>
</comment>
<comment type="subcellular location">
    <subcellularLocation>
        <location evidence="1">Endoplasmic reticulum membrane</location>
        <topology evidence="1">Multi-pass membrane protein</topology>
    </subcellularLocation>
</comment>
<evidence type="ECO:0000256" key="3">
    <source>
        <dbReference type="ARBA" id="ARBA00022448"/>
    </source>
</evidence>
<evidence type="ECO:0000256" key="10">
    <source>
        <dbReference type="SAM" id="SignalP"/>
    </source>
</evidence>
<dbReference type="GO" id="GO:0043495">
    <property type="term" value="F:protein-membrane adaptor activity"/>
    <property type="evidence" value="ECO:0007669"/>
    <property type="project" value="TreeGrafter"/>
</dbReference>
<feature type="chain" id="PRO_5017698907" description="Guided entry of tail-anchored proteins 1" evidence="10">
    <location>
        <begin position="21"/>
        <end position="219"/>
    </location>
</feature>
<keyword evidence="7" id="KW-0175">Coiled coil</keyword>
<dbReference type="Gene3D" id="1.10.287.660">
    <property type="entry name" value="Helix hairpin bin"/>
    <property type="match status" value="1"/>
</dbReference>
<feature type="non-terminal residue" evidence="11">
    <location>
        <position position="1"/>
    </location>
</feature>
<dbReference type="InterPro" id="IPR029012">
    <property type="entry name" value="Helix_hairpin_bin_sf"/>
</dbReference>
<keyword evidence="6" id="KW-1133">Transmembrane helix</keyword>
<comment type="caution">
    <text evidence="11">The sequence shown here is derived from an EMBL/GenBank/DDBJ whole genome shotgun (WGS) entry which is preliminary data.</text>
</comment>
<evidence type="ECO:0008006" key="13">
    <source>
        <dbReference type="Google" id="ProtNLM"/>
    </source>
</evidence>
<keyword evidence="4" id="KW-0812">Transmembrane</keyword>
<evidence type="ECO:0000256" key="1">
    <source>
        <dbReference type="ARBA" id="ARBA00004477"/>
    </source>
</evidence>
<keyword evidence="8" id="KW-0472">Membrane</keyword>
<feature type="signal peptide" evidence="10">
    <location>
        <begin position="1"/>
        <end position="20"/>
    </location>
</feature>
<gene>
    <name evidence="11" type="ORF">B7463_g8541</name>
</gene>
<dbReference type="STRING" id="5539.A0A3E2H3A4"/>
<proteinExistence type="inferred from homology"/>
<feature type="non-terminal residue" evidence="11">
    <location>
        <position position="219"/>
    </location>
</feature>
<dbReference type="OrthoDB" id="69461at2759"/>
<dbReference type="PANTHER" id="PTHR42650:SF1">
    <property type="entry name" value="GUIDED ENTRY OF TAIL-ANCHORED PROTEINS FACTOR 1"/>
    <property type="match status" value="1"/>
</dbReference>
<dbReference type="InterPro" id="IPR028945">
    <property type="entry name" value="Get1"/>
</dbReference>
<organism evidence="11 12">
    <name type="scientific">Scytalidium lignicola</name>
    <name type="common">Hyphomycete</name>
    <dbReference type="NCBI Taxonomy" id="5539"/>
    <lineage>
        <taxon>Eukaryota</taxon>
        <taxon>Fungi</taxon>
        <taxon>Dikarya</taxon>
        <taxon>Ascomycota</taxon>
        <taxon>Pezizomycotina</taxon>
        <taxon>Leotiomycetes</taxon>
        <taxon>Leotiomycetes incertae sedis</taxon>
        <taxon>Scytalidium</taxon>
    </lineage>
</organism>
<protein>
    <recommendedName>
        <fullName evidence="13">Guided entry of tail-anchored proteins 1</fullName>
    </recommendedName>
</protein>
<dbReference type="AlphaFoldDB" id="A0A3E2H3A4"/>